<dbReference type="InterPro" id="IPR014710">
    <property type="entry name" value="RmlC-like_jellyroll"/>
</dbReference>
<dbReference type="AlphaFoldDB" id="A0A136IPP5"/>
<feature type="domain" description="Cupin type-2" evidence="1">
    <location>
        <begin position="64"/>
        <end position="130"/>
    </location>
</feature>
<dbReference type="Proteomes" id="UP000070501">
    <property type="component" value="Unassembled WGS sequence"/>
</dbReference>
<name>A0A136IPP5_9PEZI</name>
<evidence type="ECO:0000313" key="3">
    <source>
        <dbReference type="Proteomes" id="UP000070501"/>
    </source>
</evidence>
<dbReference type="Gene3D" id="2.60.120.10">
    <property type="entry name" value="Jelly Rolls"/>
    <property type="match status" value="1"/>
</dbReference>
<dbReference type="InterPro" id="IPR013096">
    <property type="entry name" value="Cupin_2"/>
</dbReference>
<reference evidence="3" key="1">
    <citation type="submission" date="2016-02" db="EMBL/GenBank/DDBJ databases">
        <title>Draft genome sequence of Microdochium bolleyi, a fungal endophyte of beachgrass.</title>
        <authorList>
            <consortium name="DOE Joint Genome Institute"/>
            <person name="David A.S."/>
            <person name="May G."/>
            <person name="Haridas S."/>
            <person name="Lim J."/>
            <person name="Wang M."/>
            <person name="Labutti K."/>
            <person name="Lipzen A."/>
            <person name="Barry K."/>
            <person name="Grigoriev I.V."/>
        </authorList>
    </citation>
    <scope>NUCLEOTIDE SEQUENCE [LARGE SCALE GENOMIC DNA]</scope>
    <source>
        <strain evidence="3">J235TASD1</strain>
    </source>
</reference>
<dbReference type="EMBL" id="KQ964265">
    <property type="protein sequence ID" value="KXJ86893.1"/>
    <property type="molecule type" value="Genomic_DNA"/>
</dbReference>
<organism evidence="2 3">
    <name type="scientific">Microdochium bolleyi</name>
    <dbReference type="NCBI Taxonomy" id="196109"/>
    <lineage>
        <taxon>Eukaryota</taxon>
        <taxon>Fungi</taxon>
        <taxon>Dikarya</taxon>
        <taxon>Ascomycota</taxon>
        <taxon>Pezizomycotina</taxon>
        <taxon>Sordariomycetes</taxon>
        <taxon>Xylariomycetidae</taxon>
        <taxon>Xylariales</taxon>
        <taxon>Microdochiaceae</taxon>
        <taxon>Microdochium</taxon>
    </lineage>
</organism>
<dbReference type="InParanoid" id="A0A136IPP5"/>
<keyword evidence="3" id="KW-1185">Reference proteome</keyword>
<dbReference type="InterPro" id="IPR011051">
    <property type="entry name" value="RmlC_Cupin_sf"/>
</dbReference>
<sequence length="152" mass="16469">MAGLLSLLPDILPMIVPAQIHVTKAKNLEAQREGNDSPMLRQGAVIGKSDKMCATVLIAKANCASAVHHHGEQDTMIYAVSGTGILVTNNGDEAGPRRQELSAGDFAMIPSWTEHQEINDTDDEFVWILIRSGPEPVVVYLTDFFGEEVPAD</sequence>
<dbReference type="Pfam" id="PF07883">
    <property type="entry name" value="Cupin_2"/>
    <property type="match status" value="1"/>
</dbReference>
<gene>
    <name evidence="2" type="ORF">Micbo1qcDRAFT_236653</name>
</gene>
<protein>
    <submittedName>
        <fullName evidence="2">Cupin domain-containing protein</fullName>
    </submittedName>
</protein>
<evidence type="ECO:0000259" key="1">
    <source>
        <dbReference type="Pfam" id="PF07883"/>
    </source>
</evidence>
<dbReference type="SUPFAM" id="SSF51182">
    <property type="entry name" value="RmlC-like cupins"/>
    <property type="match status" value="1"/>
</dbReference>
<dbReference type="OrthoDB" id="3511549at2759"/>
<accession>A0A136IPP5</accession>
<evidence type="ECO:0000313" key="2">
    <source>
        <dbReference type="EMBL" id="KXJ86893.1"/>
    </source>
</evidence>
<proteinExistence type="predicted"/>